<dbReference type="EMBL" id="RRYP01006186">
    <property type="protein sequence ID" value="TNV81404.1"/>
    <property type="molecule type" value="Genomic_DNA"/>
</dbReference>
<dbReference type="Gene3D" id="2.60.40.1110">
    <property type="match status" value="1"/>
</dbReference>
<feature type="domain" description="Phosphatase tensin-type" evidence="3">
    <location>
        <begin position="61"/>
        <end position="249"/>
    </location>
</feature>
<evidence type="ECO:0008006" key="7">
    <source>
        <dbReference type="Google" id="ProtNLM"/>
    </source>
</evidence>
<feature type="compositionally biased region" description="Polar residues" evidence="2">
    <location>
        <begin position="593"/>
        <end position="602"/>
    </location>
</feature>
<evidence type="ECO:0000256" key="1">
    <source>
        <dbReference type="ARBA" id="ARBA00022801"/>
    </source>
</evidence>
<accession>A0A8J8NVG3</accession>
<feature type="domain" description="C2 tensin-type" evidence="4">
    <location>
        <begin position="253"/>
        <end position="412"/>
    </location>
</feature>
<feature type="compositionally biased region" description="Polar residues" evidence="2">
    <location>
        <begin position="537"/>
        <end position="546"/>
    </location>
</feature>
<dbReference type="SUPFAM" id="SSF52799">
    <property type="entry name" value="(Phosphotyrosine protein) phosphatases II"/>
    <property type="match status" value="1"/>
</dbReference>
<comment type="caution">
    <text evidence="5">The sequence shown here is derived from an EMBL/GenBank/DDBJ whole genome shotgun (WGS) entry which is preliminary data.</text>
</comment>
<dbReference type="Gene3D" id="3.90.190.10">
    <property type="entry name" value="Protein tyrosine phosphatase superfamily"/>
    <property type="match status" value="1"/>
</dbReference>
<dbReference type="PROSITE" id="PS51182">
    <property type="entry name" value="C2_TENSIN"/>
    <property type="match status" value="1"/>
</dbReference>
<organism evidence="5 6">
    <name type="scientific">Halteria grandinella</name>
    <dbReference type="NCBI Taxonomy" id="5974"/>
    <lineage>
        <taxon>Eukaryota</taxon>
        <taxon>Sar</taxon>
        <taxon>Alveolata</taxon>
        <taxon>Ciliophora</taxon>
        <taxon>Intramacronucleata</taxon>
        <taxon>Spirotrichea</taxon>
        <taxon>Stichotrichia</taxon>
        <taxon>Sporadotrichida</taxon>
        <taxon>Halteriidae</taxon>
        <taxon>Halteria</taxon>
    </lineage>
</organism>
<dbReference type="InterPro" id="IPR051281">
    <property type="entry name" value="Dual-spec_lipid-protein_phosph"/>
</dbReference>
<dbReference type="GO" id="GO:0016314">
    <property type="term" value="F:phosphatidylinositol-3,4,5-trisphosphate 3-phosphatase activity"/>
    <property type="evidence" value="ECO:0007669"/>
    <property type="project" value="TreeGrafter"/>
</dbReference>
<evidence type="ECO:0000313" key="5">
    <source>
        <dbReference type="EMBL" id="TNV81404.1"/>
    </source>
</evidence>
<evidence type="ECO:0000259" key="3">
    <source>
        <dbReference type="PROSITE" id="PS51181"/>
    </source>
</evidence>
<dbReference type="PANTHER" id="PTHR12305:SF94">
    <property type="entry name" value="PHOSPHATIDYLINOSITOL-3,4,5-TRISPHOSPHATE 3-PHOSPHATASE"/>
    <property type="match status" value="1"/>
</dbReference>
<feature type="compositionally biased region" description="Acidic residues" evidence="2">
    <location>
        <begin position="614"/>
        <end position="623"/>
    </location>
</feature>
<dbReference type="Proteomes" id="UP000785679">
    <property type="component" value="Unassembled WGS sequence"/>
</dbReference>
<dbReference type="PROSITE" id="PS51181">
    <property type="entry name" value="PPASE_TENSIN"/>
    <property type="match status" value="1"/>
</dbReference>
<evidence type="ECO:0000313" key="6">
    <source>
        <dbReference type="Proteomes" id="UP000785679"/>
    </source>
</evidence>
<dbReference type="PANTHER" id="PTHR12305">
    <property type="entry name" value="PHOSPHATASE WITH HOMOLOGY TO TENSIN"/>
    <property type="match status" value="1"/>
</dbReference>
<keyword evidence="1" id="KW-0378">Hydrolase</keyword>
<dbReference type="SUPFAM" id="SSF49562">
    <property type="entry name" value="C2 domain (Calcium/lipid-binding domain, CaLB)"/>
    <property type="match status" value="1"/>
</dbReference>
<dbReference type="AlphaFoldDB" id="A0A8J8NVG3"/>
<name>A0A8J8NVG3_HALGN</name>
<dbReference type="OrthoDB" id="16692at2759"/>
<dbReference type="GO" id="GO:0005829">
    <property type="term" value="C:cytosol"/>
    <property type="evidence" value="ECO:0007669"/>
    <property type="project" value="TreeGrafter"/>
</dbReference>
<keyword evidence="6" id="KW-1185">Reference proteome</keyword>
<dbReference type="Pfam" id="PF10409">
    <property type="entry name" value="PTEN_C2"/>
    <property type="match status" value="1"/>
</dbReference>
<gene>
    <name evidence="5" type="ORF">FGO68_gene17658</name>
</gene>
<dbReference type="InterPro" id="IPR014020">
    <property type="entry name" value="Tensin_C2-dom"/>
</dbReference>
<proteinExistence type="predicted"/>
<evidence type="ECO:0000259" key="4">
    <source>
        <dbReference type="PROSITE" id="PS51182"/>
    </source>
</evidence>
<dbReference type="InterPro" id="IPR029021">
    <property type="entry name" value="Prot-tyrosine_phosphatase-like"/>
</dbReference>
<feature type="compositionally biased region" description="Basic and acidic residues" evidence="2">
    <location>
        <begin position="624"/>
        <end position="634"/>
    </location>
</feature>
<protein>
    <recommendedName>
        <fullName evidence="7">Phosphatidylinositol-3,4,5-trisphosphate 3-phosphatase</fullName>
    </recommendedName>
</protein>
<reference evidence="5" key="1">
    <citation type="submission" date="2019-06" db="EMBL/GenBank/DDBJ databases">
        <authorList>
            <person name="Zheng W."/>
        </authorList>
    </citation>
    <scope>NUCLEOTIDE SEQUENCE</scope>
    <source>
        <strain evidence="5">QDHG01</strain>
    </source>
</reference>
<dbReference type="InterPro" id="IPR029023">
    <property type="entry name" value="Tensin_phosphatase"/>
</dbReference>
<sequence length="634" mass="71252">MEPKQTSKFKSFFQKMVQKVENEFKDKPHQAAQQEKPLSPKLDMKTRAQQLLVGKQFPRKKETKMINGIDGFFYFTERVLICPFPGGISSIPKGDDESLTPSGDTQLIEQIAVYLNEKHANQYLVYNLSEYKYDYTCFNSSVMEYSFPGLPCPSLDNLFMICSSMQSWLLIDPKHVVVLHCQGTKGRSALVASCFISFFHRKEFDGGPREALKCLCQIADVPNPTERGGILQPSQFRYMRYFEEVLHGFIPIDKPLILQRIIMNGIPDIEGDQEDFQGLAKSLGESDDEELTLQKKQKSQRPLCSPYIQLFKNGKRIYQSIKKNEMPESYVSQEQCVIFEVGVRVENDFLLRMRHFRGKQQKNRISMFRALCHTSFVQDNMIRLTQSDLDGANSSSAAYPSDFFVDLIFTDARSVAMSRKNVNLEEEERRALGGMQSGENKDDFWLNISSQLQDEPQLMSSLAIKSKQVVSYQSAFITENRKQGATIQHEEKKIESLKELAIQLPPSLNPIQESDEPESTGSVSSGGRKQDGGDLSPVSSASNSSKGGAISDTDSSKDQASRQSIKSSGDDEDPSALGRQLTLEEQQRIQKMIEQSKSTSGHTPGGGAGAAVMSEDDDDDVDSYLDKLENDNSD</sequence>
<evidence type="ECO:0000256" key="2">
    <source>
        <dbReference type="SAM" id="MobiDB-lite"/>
    </source>
</evidence>
<feature type="region of interest" description="Disordered" evidence="2">
    <location>
        <begin position="507"/>
        <end position="634"/>
    </location>
</feature>
<dbReference type="InterPro" id="IPR035892">
    <property type="entry name" value="C2_domain_sf"/>
</dbReference>
<dbReference type="SMART" id="SM01326">
    <property type="entry name" value="PTEN_C2"/>
    <property type="match status" value="1"/>
</dbReference>